<dbReference type="NCBIfam" id="TIGR00041">
    <property type="entry name" value="DTMP_kinase"/>
    <property type="match status" value="1"/>
</dbReference>
<dbReference type="InterPro" id="IPR027417">
    <property type="entry name" value="P-loop_NTPase"/>
</dbReference>
<dbReference type="PROSITE" id="PS01331">
    <property type="entry name" value="THYMIDYLATE_KINASE"/>
    <property type="match status" value="1"/>
</dbReference>
<dbReference type="EC" id="2.7.4.9" evidence="3"/>
<dbReference type="FunFam" id="3.40.50.300:FF:000679">
    <property type="entry name" value="Thymidylate kinase"/>
    <property type="match status" value="1"/>
</dbReference>
<dbReference type="GO" id="GO:0005829">
    <property type="term" value="C:cytosol"/>
    <property type="evidence" value="ECO:0007669"/>
    <property type="project" value="TreeGrafter"/>
</dbReference>
<sequence>MAARRGALIVLEGVDRSGKSTQAKGLVQYIKERLGLEAELLRYPDRTTATGKVINEYLSSTANLDDNAIHLLFAANRWEAKPEVAEKLQRGINLVVDRYSFSGVAYSAAKGLSLEWCKHCEDGLIRPDVVIQLEIEAEVAAKRGEFGKERYEKLAFQKSVADTFKAFQSLPYWKVVDATLPMEKVEEGVQSLAAAAIKRAEEGEPLLQLW</sequence>
<dbReference type="AlphaFoldDB" id="A0A7S3D9T9"/>
<evidence type="ECO:0000256" key="6">
    <source>
        <dbReference type="ARBA" id="ARBA00022727"/>
    </source>
</evidence>
<dbReference type="CDD" id="cd01672">
    <property type="entry name" value="TMPK"/>
    <property type="match status" value="1"/>
</dbReference>
<organism evidence="11">
    <name type="scientific">Palpitomonas bilix</name>
    <dbReference type="NCBI Taxonomy" id="652834"/>
    <lineage>
        <taxon>Eukaryota</taxon>
        <taxon>Eukaryota incertae sedis</taxon>
    </lineage>
</organism>
<protein>
    <recommendedName>
        <fullName evidence="4">Thymidylate kinase</fullName>
        <ecNumber evidence="3">2.7.4.9</ecNumber>
    </recommendedName>
</protein>
<keyword evidence="9" id="KW-0067">ATP-binding</keyword>
<dbReference type="GO" id="GO:0004798">
    <property type="term" value="F:dTMP kinase activity"/>
    <property type="evidence" value="ECO:0007669"/>
    <property type="project" value="UniProtKB-EC"/>
</dbReference>
<accession>A0A7S3D9T9</accession>
<evidence type="ECO:0000256" key="1">
    <source>
        <dbReference type="ARBA" id="ARBA00004992"/>
    </source>
</evidence>
<dbReference type="GO" id="GO:0006227">
    <property type="term" value="P:dUDP biosynthetic process"/>
    <property type="evidence" value="ECO:0007669"/>
    <property type="project" value="TreeGrafter"/>
</dbReference>
<dbReference type="GO" id="GO:0005524">
    <property type="term" value="F:ATP binding"/>
    <property type="evidence" value="ECO:0007669"/>
    <property type="project" value="UniProtKB-KW"/>
</dbReference>
<dbReference type="GO" id="GO:0006233">
    <property type="term" value="P:dTDP biosynthetic process"/>
    <property type="evidence" value="ECO:0007669"/>
    <property type="project" value="InterPro"/>
</dbReference>
<dbReference type="InterPro" id="IPR018095">
    <property type="entry name" value="Thymidylate_kin_CS"/>
</dbReference>
<evidence type="ECO:0000256" key="5">
    <source>
        <dbReference type="ARBA" id="ARBA00022679"/>
    </source>
</evidence>
<dbReference type="GO" id="GO:0006235">
    <property type="term" value="P:dTTP biosynthetic process"/>
    <property type="evidence" value="ECO:0007669"/>
    <property type="project" value="TreeGrafter"/>
</dbReference>
<evidence type="ECO:0000256" key="7">
    <source>
        <dbReference type="ARBA" id="ARBA00022741"/>
    </source>
</evidence>
<keyword evidence="8" id="KW-0418">Kinase</keyword>
<keyword evidence="7" id="KW-0547">Nucleotide-binding</keyword>
<feature type="domain" description="Thymidylate kinase-like" evidence="10">
    <location>
        <begin position="11"/>
        <end position="187"/>
    </location>
</feature>
<dbReference type="PANTHER" id="PTHR10344:SF1">
    <property type="entry name" value="THYMIDYLATE KINASE"/>
    <property type="match status" value="1"/>
</dbReference>
<dbReference type="EMBL" id="HBIB01020327">
    <property type="protein sequence ID" value="CAE0250971.1"/>
    <property type="molecule type" value="Transcribed_RNA"/>
</dbReference>
<keyword evidence="6" id="KW-0545">Nucleotide biosynthesis</keyword>
<dbReference type="GO" id="GO:0005739">
    <property type="term" value="C:mitochondrion"/>
    <property type="evidence" value="ECO:0007669"/>
    <property type="project" value="TreeGrafter"/>
</dbReference>
<evidence type="ECO:0000259" key="10">
    <source>
        <dbReference type="Pfam" id="PF02223"/>
    </source>
</evidence>
<dbReference type="Gene3D" id="3.40.50.300">
    <property type="entry name" value="P-loop containing nucleotide triphosphate hydrolases"/>
    <property type="match status" value="1"/>
</dbReference>
<dbReference type="InterPro" id="IPR039430">
    <property type="entry name" value="Thymidylate_kin-like_dom"/>
</dbReference>
<evidence type="ECO:0000256" key="8">
    <source>
        <dbReference type="ARBA" id="ARBA00022777"/>
    </source>
</evidence>
<dbReference type="HAMAP" id="MF_00165">
    <property type="entry name" value="Thymidylate_kinase"/>
    <property type="match status" value="1"/>
</dbReference>
<evidence type="ECO:0000313" key="11">
    <source>
        <dbReference type="EMBL" id="CAE0250971.1"/>
    </source>
</evidence>
<dbReference type="Pfam" id="PF02223">
    <property type="entry name" value="Thymidylate_kin"/>
    <property type="match status" value="1"/>
</dbReference>
<dbReference type="GO" id="GO:0004550">
    <property type="term" value="F:nucleoside diphosphate kinase activity"/>
    <property type="evidence" value="ECO:0007669"/>
    <property type="project" value="TreeGrafter"/>
</dbReference>
<evidence type="ECO:0000256" key="9">
    <source>
        <dbReference type="ARBA" id="ARBA00022840"/>
    </source>
</evidence>
<proteinExistence type="inferred from homology"/>
<evidence type="ECO:0000256" key="3">
    <source>
        <dbReference type="ARBA" id="ARBA00012980"/>
    </source>
</evidence>
<evidence type="ECO:0000256" key="2">
    <source>
        <dbReference type="ARBA" id="ARBA00009776"/>
    </source>
</evidence>
<dbReference type="PANTHER" id="PTHR10344">
    <property type="entry name" value="THYMIDYLATE KINASE"/>
    <property type="match status" value="1"/>
</dbReference>
<comment type="pathway">
    <text evidence="1">Pyrimidine metabolism; dTTP biosynthesis.</text>
</comment>
<gene>
    <name evidence="11" type="ORF">PBIL07802_LOCUS13177</name>
</gene>
<reference evidence="11" key="1">
    <citation type="submission" date="2021-01" db="EMBL/GenBank/DDBJ databases">
        <authorList>
            <person name="Corre E."/>
            <person name="Pelletier E."/>
            <person name="Niang G."/>
            <person name="Scheremetjew M."/>
            <person name="Finn R."/>
            <person name="Kale V."/>
            <person name="Holt S."/>
            <person name="Cochrane G."/>
            <person name="Meng A."/>
            <person name="Brown T."/>
            <person name="Cohen L."/>
        </authorList>
    </citation>
    <scope>NUCLEOTIDE SEQUENCE</scope>
    <source>
        <strain evidence="11">NIES-2562</strain>
    </source>
</reference>
<dbReference type="GO" id="GO:0005634">
    <property type="term" value="C:nucleus"/>
    <property type="evidence" value="ECO:0007669"/>
    <property type="project" value="TreeGrafter"/>
</dbReference>
<dbReference type="SUPFAM" id="SSF52540">
    <property type="entry name" value="P-loop containing nucleoside triphosphate hydrolases"/>
    <property type="match status" value="1"/>
</dbReference>
<keyword evidence="5" id="KW-0808">Transferase</keyword>
<name>A0A7S3D9T9_9EUKA</name>
<dbReference type="InterPro" id="IPR018094">
    <property type="entry name" value="Thymidylate_kinase"/>
</dbReference>
<comment type="similarity">
    <text evidence="2">Belongs to the thymidylate kinase family.</text>
</comment>
<evidence type="ECO:0000256" key="4">
    <source>
        <dbReference type="ARBA" id="ARBA00017144"/>
    </source>
</evidence>